<evidence type="ECO:0000256" key="4">
    <source>
        <dbReference type="ARBA" id="ARBA00023163"/>
    </source>
</evidence>
<evidence type="ECO:0000256" key="2">
    <source>
        <dbReference type="ARBA" id="ARBA00023015"/>
    </source>
</evidence>
<dbReference type="InterPro" id="IPR000843">
    <property type="entry name" value="HTH_LacI"/>
</dbReference>
<dbReference type="Proteomes" id="UP000250462">
    <property type="component" value="Unassembled WGS sequence"/>
</dbReference>
<organism evidence="7 8">
    <name type="scientific">Phytoactinopolyspora halophila</name>
    <dbReference type="NCBI Taxonomy" id="1981511"/>
    <lineage>
        <taxon>Bacteria</taxon>
        <taxon>Bacillati</taxon>
        <taxon>Actinomycetota</taxon>
        <taxon>Actinomycetes</taxon>
        <taxon>Jiangellales</taxon>
        <taxon>Jiangellaceae</taxon>
        <taxon>Phytoactinopolyspora</taxon>
    </lineage>
</organism>
<proteinExistence type="predicted"/>
<dbReference type="InterPro" id="IPR028082">
    <property type="entry name" value="Peripla_BP_I"/>
</dbReference>
<dbReference type="PANTHER" id="PTHR30146:SF148">
    <property type="entry name" value="HTH-TYPE TRANSCRIPTIONAL REPRESSOR PURR-RELATED"/>
    <property type="match status" value="1"/>
</dbReference>
<dbReference type="OrthoDB" id="59108at2"/>
<feature type="compositionally biased region" description="Polar residues" evidence="5">
    <location>
        <begin position="341"/>
        <end position="357"/>
    </location>
</feature>
<dbReference type="Gene3D" id="1.10.260.40">
    <property type="entry name" value="lambda repressor-like DNA-binding domains"/>
    <property type="match status" value="1"/>
</dbReference>
<feature type="region of interest" description="Disordered" evidence="5">
    <location>
        <begin position="334"/>
        <end position="357"/>
    </location>
</feature>
<dbReference type="GO" id="GO:0003700">
    <property type="term" value="F:DNA-binding transcription factor activity"/>
    <property type="evidence" value="ECO:0007669"/>
    <property type="project" value="TreeGrafter"/>
</dbReference>
<dbReference type="InterPro" id="IPR046335">
    <property type="entry name" value="LacI/GalR-like_sensor"/>
</dbReference>
<evidence type="ECO:0000256" key="1">
    <source>
        <dbReference type="ARBA" id="ARBA00022491"/>
    </source>
</evidence>
<evidence type="ECO:0000313" key="7">
    <source>
        <dbReference type="EMBL" id="RAW12526.1"/>
    </source>
</evidence>
<dbReference type="SUPFAM" id="SSF53822">
    <property type="entry name" value="Periplasmic binding protein-like I"/>
    <property type="match status" value="1"/>
</dbReference>
<reference evidence="7 8" key="1">
    <citation type="submission" date="2018-06" db="EMBL/GenBank/DDBJ databases">
        <title>Phytoactinopolyspora halophila sp. nov., a novel halophilic actinomycete isolated from a saline soil in China.</title>
        <authorList>
            <person name="Tang S.-K."/>
        </authorList>
    </citation>
    <scope>NUCLEOTIDE SEQUENCE [LARGE SCALE GENOMIC DNA]</scope>
    <source>
        <strain evidence="7 8">YIM 96934</strain>
    </source>
</reference>
<dbReference type="AlphaFoldDB" id="A0A329QJX6"/>
<dbReference type="Gene3D" id="3.40.50.2300">
    <property type="match status" value="2"/>
</dbReference>
<sequence length="357" mass="38589">MATGDSTRHATIEDVARAAGVSRAAVSKVLRGAYGVSPDMRQRVTTAIKELGYRPRVSARGMRGATYTLGIEIPDFTNHFFAQIIDGANAELAGTPYQLIIAPADPVHPEGYRAIEALADRQVDGLVAVSPMVSSAWLEDLAPRIPLVMLGRHDENPQRYDTVVGDDDAGTQLVLSHLLELGHRDIVHLTLTEDITKCQPGTPHEIRLRRYQETMVEAGLADHVRVVRAEPGRHEAYKAAMALLESADRPTAIYAAHDETALGVLHAVAELGLTADDVSVVGYDDTDIAGHPQMSLTSVNQSGMEMGARAIALLLERIAGRTSPRRLTIAPRLVVRDSTAPPRQQESSSAHRQASTD</sequence>
<dbReference type="RefSeq" id="WP_112258982.1">
    <property type="nucleotide sequence ID" value="NZ_QMIG01000015.1"/>
</dbReference>
<protein>
    <submittedName>
        <fullName evidence="7">LacI family transcriptional regulator</fullName>
    </submittedName>
</protein>
<dbReference type="Pfam" id="PF13377">
    <property type="entry name" value="Peripla_BP_3"/>
    <property type="match status" value="1"/>
</dbReference>
<keyword evidence="1" id="KW-0678">Repressor</keyword>
<dbReference type="InterPro" id="IPR010982">
    <property type="entry name" value="Lambda_DNA-bd_dom_sf"/>
</dbReference>
<dbReference type="PANTHER" id="PTHR30146">
    <property type="entry name" value="LACI-RELATED TRANSCRIPTIONAL REPRESSOR"/>
    <property type="match status" value="1"/>
</dbReference>
<dbReference type="GO" id="GO:0000976">
    <property type="term" value="F:transcription cis-regulatory region binding"/>
    <property type="evidence" value="ECO:0007669"/>
    <property type="project" value="TreeGrafter"/>
</dbReference>
<accession>A0A329QJX6</accession>
<gene>
    <name evidence="7" type="ORF">DPM12_14100</name>
</gene>
<keyword evidence="4" id="KW-0804">Transcription</keyword>
<dbReference type="SUPFAM" id="SSF47413">
    <property type="entry name" value="lambda repressor-like DNA-binding domains"/>
    <property type="match status" value="1"/>
</dbReference>
<feature type="domain" description="HTH lacI-type" evidence="6">
    <location>
        <begin position="10"/>
        <end position="64"/>
    </location>
</feature>
<evidence type="ECO:0000313" key="8">
    <source>
        <dbReference type="Proteomes" id="UP000250462"/>
    </source>
</evidence>
<keyword evidence="3" id="KW-0238">DNA-binding</keyword>
<name>A0A329QJX6_9ACTN</name>
<dbReference type="CDD" id="cd01392">
    <property type="entry name" value="HTH_LacI"/>
    <property type="match status" value="1"/>
</dbReference>
<dbReference type="Pfam" id="PF00356">
    <property type="entry name" value="LacI"/>
    <property type="match status" value="1"/>
</dbReference>
<dbReference type="SMART" id="SM00354">
    <property type="entry name" value="HTH_LACI"/>
    <property type="match status" value="1"/>
</dbReference>
<keyword evidence="2" id="KW-0805">Transcription regulation</keyword>
<evidence type="ECO:0000256" key="3">
    <source>
        <dbReference type="ARBA" id="ARBA00023125"/>
    </source>
</evidence>
<comment type="caution">
    <text evidence="7">The sequence shown here is derived from an EMBL/GenBank/DDBJ whole genome shotgun (WGS) entry which is preliminary data.</text>
</comment>
<evidence type="ECO:0000256" key="5">
    <source>
        <dbReference type="SAM" id="MobiDB-lite"/>
    </source>
</evidence>
<evidence type="ECO:0000259" key="6">
    <source>
        <dbReference type="PROSITE" id="PS50932"/>
    </source>
</evidence>
<dbReference type="PROSITE" id="PS00356">
    <property type="entry name" value="HTH_LACI_1"/>
    <property type="match status" value="1"/>
</dbReference>
<keyword evidence="8" id="KW-1185">Reference proteome</keyword>
<dbReference type="CDD" id="cd06267">
    <property type="entry name" value="PBP1_LacI_sugar_binding-like"/>
    <property type="match status" value="1"/>
</dbReference>
<dbReference type="EMBL" id="QMIG01000015">
    <property type="protein sequence ID" value="RAW12526.1"/>
    <property type="molecule type" value="Genomic_DNA"/>
</dbReference>
<dbReference type="PROSITE" id="PS50932">
    <property type="entry name" value="HTH_LACI_2"/>
    <property type="match status" value="1"/>
</dbReference>